<dbReference type="EMBL" id="CAJVQB010026541">
    <property type="protein sequence ID" value="CAG8808792.1"/>
    <property type="molecule type" value="Genomic_DNA"/>
</dbReference>
<reference evidence="1 2" key="1">
    <citation type="submission" date="2021-06" db="EMBL/GenBank/DDBJ databases">
        <authorList>
            <person name="Kallberg Y."/>
            <person name="Tangrot J."/>
            <person name="Rosling A."/>
        </authorList>
    </citation>
    <scope>NUCLEOTIDE SEQUENCE [LARGE SCALE GENOMIC DNA]</scope>
    <source>
        <strain evidence="1 2">120-4 pot B 10/14</strain>
    </source>
</reference>
<evidence type="ECO:0000313" key="1">
    <source>
        <dbReference type="EMBL" id="CAG8808792.1"/>
    </source>
</evidence>
<evidence type="ECO:0000313" key="2">
    <source>
        <dbReference type="Proteomes" id="UP000789901"/>
    </source>
</evidence>
<proteinExistence type="predicted"/>
<dbReference type="PANTHER" id="PTHR35385:SF2">
    <property type="entry name" value="PROTEIN B, PUTATIVE-RELATED"/>
    <property type="match status" value="1"/>
</dbReference>
<organism evidence="1 2">
    <name type="scientific">Gigaspora margarita</name>
    <dbReference type="NCBI Taxonomy" id="4874"/>
    <lineage>
        <taxon>Eukaryota</taxon>
        <taxon>Fungi</taxon>
        <taxon>Fungi incertae sedis</taxon>
        <taxon>Mucoromycota</taxon>
        <taxon>Glomeromycotina</taxon>
        <taxon>Glomeromycetes</taxon>
        <taxon>Diversisporales</taxon>
        <taxon>Gigasporaceae</taxon>
        <taxon>Gigaspora</taxon>
    </lineage>
</organism>
<sequence>MYWEQLQLDYNNDEEILADRAMAPRKNDVFYLYKKHRDKHVGAQNGKEMFDRLAKEIADFNNNNKGKIWMQTYIAPENNDAGQPFILVILTNLMIRCHELRESGELVYMDTTAGLDGLNTPLTILSTCTPAGGLPLGVILTSDESANTFTKALEALKHLIPSMAFGERGSTVGLQVIITDDCTAERTTLNNTWKHATLLLCVFYFLQAMWKWLRDGKHGIHNDDLTSQVYLKYSKFQTHFKASWDRRCEWSIAFCQHLPIRNNNTNNFAEAGIRILKDIIFKRVQAYNVVQLYQFIINTMDLYYIRRLLAVAHNNLNSFIALRFRLSEWPIGPKDDIEIVNQNSMVFRHRSGTLLICDLELVTQVLDFYAGLHQKQLEEENDIYLMTDEELNISSFTVNDININNDSKIDVNNSNRDSYISDVDNNESNNNNSYINDTDDNENAIDKLHWFYNDLENLLEQNDHALNSAVASFLQTCGWEAGRVNGSIYKRGGKKIRVQVAAASRRKVGLNRGLNKVRQGRPRNNSKVNTEMQEPNRSIMPARKRCVKKRPHNLYQALKENRPNGV</sequence>
<dbReference type="Proteomes" id="UP000789901">
    <property type="component" value="Unassembled WGS sequence"/>
</dbReference>
<keyword evidence="2" id="KW-1185">Reference proteome</keyword>
<protein>
    <submittedName>
        <fullName evidence="1">42693_t:CDS:1</fullName>
    </submittedName>
</protein>
<accession>A0ABN7W179</accession>
<comment type="caution">
    <text evidence="1">The sequence shown here is derived from an EMBL/GenBank/DDBJ whole genome shotgun (WGS) entry which is preliminary data.</text>
</comment>
<name>A0ABN7W179_GIGMA</name>
<feature type="non-terminal residue" evidence="1">
    <location>
        <position position="566"/>
    </location>
</feature>
<dbReference type="PANTHER" id="PTHR35385">
    <property type="entry name" value="PROTEIN B, PUTATIVE-RELATED-RELATED"/>
    <property type="match status" value="1"/>
</dbReference>
<gene>
    <name evidence="1" type="ORF">GMARGA_LOCUS24769</name>
</gene>